<name>A0ABP0PQD3_9DINO</name>
<evidence type="ECO:0000313" key="3">
    <source>
        <dbReference type="EMBL" id="CAK9078238.1"/>
    </source>
</evidence>
<evidence type="ECO:0000256" key="1">
    <source>
        <dbReference type="SAM" id="Coils"/>
    </source>
</evidence>
<protein>
    <submittedName>
        <fullName evidence="3">Uncharacterized protein</fullName>
    </submittedName>
</protein>
<keyword evidence="1" id="KW-0175">Coiled coil</keyword>
<comment type="caution">
    <text evidence="3">The sequence shown here is derived from an EMBL/GenBank/DDBJ whole genome shotgun (WGS) entry which is preliminary data.</text>
</comment>
<evidence type="ECO:0000256" key="2">
    <source>
        <dbReference type="SAM" id="MobiDB-lite"/>
    </source>
</evidence>
<feature type="coiled-coil region" evidence="1">
    <location>
        <begin position="226"/>
        <end position="253"/>
    </location>
</feature>
<gene>
    <name evidence="3" type="ORF">CCMP2556_LOCUS38556</name>
</gene>
<evidence type="ECO:0000313" key="4">
    <source>
        <dbReference type="Proteomes" id="UP001642484"/>
    </source>
</evidence>
<proteinExistence type="predicted"/>
<feature type="region of interest" description="Disordered" evidence="2">
    <location>
        <begin position="1"/>
        <end position="63"/>
    </location>
</feature>
<keyword evidence="4" id="KW-1185">Reference proteome</keyword>
<sequence>MAPAWQPIRPSCSSPLTPVHAAPVHAAPPPPPPPKARGHMSVGSTDAVAKQESEQEASSYVTSLQQNLAKAGAVKKEQLDEEGHEPGVVTAKEVAVLDISDDQESKEDKALPKLLFMGKFNLKDEQFLQGLQDGEFFESRDSSGRLVYSWTQLEQVESRGSLTTVSMAAKQELDKNQKQVEAGAFDSWRGGLFSRDKTKALHDAASSGSAPLALCDRETELGESLWKKAQEQLHDAKRAYEKLEKDVRKGLQDVGVDAKEDPLWTTLKL</sequence>
<accession>A0ABP0PQD3</accession>
<dbReference type="EMBL" id="CAXAMN010023528">
    <property type="protein sequence ID" value="CAK9078238.1"/>
    <property type="molecule type" value="Genomic_DNA"/>
</dbReference>
<reference evidence="3 4" key="1">
    <citation type="submission" date="2024-02" db="EMBL/GenBank/DDBJ databases">
        <authorList>
            <person name="Chen Y."/>
            <person name="Shah S."/>
            <person name="Dougan E. K."/>
            <person name="Thang M."/>
            <person name="Chan C."/>
        </authorList>
    </citation>
    <scope>NUCLEOTIDE SEQUENCE [LARGE SCALE GENOMIC DNA]</scope>
</reference>
<organism evidence="3 4">
    <name type="scientific">Durusdinium trenchii</name>
    <dbReference type="NCBI Taxonomy" id="1381693"/>
    <lineage>
        <taxon>Eukaryota</taxon>
        <taxon>Sar</taxon>
        <taxon>Alveolata</taxon>
        <taxon>Dinophyceae</taxon>
        <taxon>Suessiales</taxon>
        <taxon>Symbiodiniaceae</taxon>
        <taxon>Durusdinium</taxon>
    </lineage>
</organism>
<dbReference type="Proteomes" id="UP001642484">
    <property type="component" value="Unassembled WGS sequence"/>
</dbReference>
<feature type="compositionally biased region" description="Pro residues" evidence="2">
    <location>
        <begin position="26"/>
        <end position="35"/>
    </location>
</feature>